<dbReference type="Gene3D" id="3.30.70.330">
    <property type="match status" value="2"/>
</dbReference>
<dbReference type="InterPro" id="IPR035979">
    <property type="entry name" value="RBD_domain_sf"/>
</dbReference>
<comment type="caution">
    <text evidence="5">The sequence shown here is derived from an EMBL/GenBank/DDBJ whole genome shotgun (WGS) entry which is preliminary data.</text>
</comment>
<feature type="compositionally biased region" description="Pro residues" evidence="3">
    <location>
        <begin position="1"/>
        <end position="11"/>
    </location>
</feature>
<feature type="compositionally biased region" description="Low complexity" evidence="3">
    <location>
        <begin position="172"/>
        <end position="182"/>
    </location>
</feature>
<name>A0A5D3AVK6_9TREE</name>
<dbReference type="SUPFAM" id="SSF54928">
    <property type="entry name" value="RNA-binding domain, RBD"/>
    <property type="match status" value="2"/>
</dbReference>
<dbReference type="InterPro" id="IPR000504">
    <property type="entry name" value="RRM_dom"/>
</dbReference>
<feature type="region of interest" description="Disordered" evidence="3">
    <location>
        <begin position="510"/>
        <end position="532"/>
    </location>
</feature>
<dbReference type="PROSITE" id="PS50102">
    <property type="entry name" value="RRM"/>
    <property type="match status" value="2"/>
</dbReference>
<feature type="compositionally biased region" description="Polar residues" evidence="3">
    <location>
        <begin position="468"/>
        <end position="478"/>
    </location>
</feature>
<feature type="region of interest" description="Disordered" evidence="3">
    <location>
        <begin position="1"/>
        <end position="24"/>
    </location>
</feature>
<sequence>MPSPTTTPPPNVVQNSHAETLPEPSHPKYELRAYGLSLAVTSDHLVNFFAAHAKVLGVLLHPSTNDRLWAQIWVSSELDVQKCLELKGTLAPSGITLVQTQAPEQTSLKAPHSSSPSPEYTPNGSFELKTPPPPPQPETESYSSIMSSLFSAFPAVPSGPPAFAPQVNQQHPPASAPSTSTTSLGSFTGSLANPGSTAMWARDPRDNVGLGFRHVDPQGPLPRNLYVMGLPLDMTQVQFKAMFTSFGMVEHSTLLSQLDGMGRRRGFVLMSTHQEAVEATRAMNGSWHSGFKMDVSWALVQREAKHFGPGHMMPNRVVHPPTAPARYEPPEECTVIVENLDPGYFPDSVTIRDIFSHFGPVARVSIISPLPLQVLVQFDHSVSATALIAANGFNLGGRSLIARRYAPRLIPVSTSNPTSPTTRLPFDPFGQGFAQHFSRVNNRAQPDFVGGGPFHPGHGNPPLPAPLTTRSQPPSRHGSQAHLLTSFGAANPKPIAPMTESSMQMRNMLEPQTASVKSRAQAPSPWTPLSNPQLGNVNAPANQIFQPSKISISSQVKKQDVSPIPSKKPSKSSMGAVQDENKPPVNENKSDVWRDEEKGLRGVLKAQDRWQVSPNWCKEELSCTYTTPWSYINPSTLLHMPAWSIPYKHLGTYPYFPHSP</sequence>
<feature type="compositionally biased region" description="Low complexity" evidence="3">
    <location>
        <begin position="550"/>
        <end position="573"/>
    </location>
</feature>
<dbReference type="Proteomes" id="UP000322245">
    <property type="component" value="Unassembled WGS sequence"/>
</dbReference>
<dbReference type="GO" id="GO:0003729">
    <property type="term" value="F:mRNA binding"/>
    <property type="evidence" value="ECO:0007669"/>
    <property type="project" value="TreeGrafter"/>
</dbReference>
<evidence type="ECO:0000256" key="1">
    <source>
        <dbReference type="ARBA" id="ARBA00022884"/>
    </source>
</evidence>
<dbReference type="GO" id="GO:0005634">
    <property type="term" value="C:nucleus"/>
    <property type="evidence" value="ECO:0007669"/>
    <property type="project" value="TreeGrafter"/>
</dbReference>
<feature type="region of interest" description="Disordered" evidence="3">
    <location>
        <begin position="103"/>
        <end position="143"/>
    </location>
</feature>
<feature type="domain" description="RRM" evidence="4">
    <location>
        <begin position="223"/>
        <end position="300"/>
    </location>
</feature>
<protein>
    <recommendedName>
        <fullName evidence="4">RRM domain-containing protein</fullName>
    </recommendedName>
</protein>
<gene>
    <name evidence="5" type="ORF">B9479_005533</name>
</gene>
<proteinExistence type="predicted"/>
<feature type="compositionally biased region" description="Polar residues" evidence="3">
    <location>
        <begin position="103"/>
        <end position="124"/>
    </location>
</feature>
<evidence type="ECO:0000313" key="5">
    <source>
        <dbReference type="EMBL" id="TYJ53846.1"/>
    </source>
</evidence>
<evidence type="ECO:0000313" key="6">
    <source>
        <dbReference type="Proteomes" id="UP000322245"/>
    </source>
</evidence>
<dbReference type="InterPro" id="IPR050502">
    <property type="entry name" value="Euk_RNA-bind_prot"/>
</dbReference>
<feature type="region of interest" description="Disordered" evidence="3">
    <location>
        <begin position="161"/>
        <end position="182"/>
    </location>
</feature>
<dbReference type="EMBL" id="NIDF01000076">
    <property type="protein sequence ID" value="TYJ53846.1"/>
    <property type="molecule type" value="Genomic_DNA"/>
</dbReference>
<dbReference type="CDD" id="cd00590">
    <property type="entry name" value="RRM_SF"/>
    <property type="match status" value="1"/>
</dbReference>
<dbReference type="PANTHER" id="PTHR48025:SF1">
    <property type="entry name" value="RRM DOMAIN-CONTAINING PROTEIN"/>
    <property type="match status" value="1"/>
</dbReference>
<feature type="domain" description="RRM" evidence="4">
    <location>
        <begin position="333"/>
        <end position="417"/>
    </location>
</feature>
<organism evidence="5 6">
    <name type="scientific">Cryptococcus floricola</name>
    <dbReference type="NCBI Taxonomy" id="2591691"/>
    <lineage>
        <taxon>Eukaryota</taxon>
        <taxon>Fungi</taxon>
        <taxon>Dikarya</taxon>
        <taxon>Basidiomycota</taxon>
        <taxon>Agaricomycotina</taxon>
        <taxon>Tremellomycetes</taxon>
        <taxon>Tremellales</taxon>
        <taxon>Cryptococcaceae</taxon>
        <taxon>Cryptococcus</taxon>
    </lineage>
</organism>
<keyword evidence="1 2" id="KW-0694">RNA-binding</keyword>
<dbReference type="AlphaFoldDB" id="A0A5D3AVK6"/>
<feature type="region of interest" description="Disordered" evidence="3">
    <location>
        <begin position="448"/>
        <end position="479"/>
    </location>
</feature>
<evidence type="ECO:0000259" key="4">
    <source>
        <dbReference type="PROSITE" id="PS50102"/>
    </source>
</evidence>
<dbReference type="PANTHER" id="PTHR48025">
    <property type="entry name" value="OS02G0815200 PROTEIN"/>
    <property type="match status" value="1"/>
</dbReference>
<dbReference type="SMART" id="SM00360">
    <property type="entry name" value="RRM"/>
    <property type="match status" value="2"/>
</dbReference>
<keyword evidence="6" id="KW-1185">Reference proteome</keyword>
<feature type="region of interest" description="Disordered" evidence="3">
    <location>
        <begin position="550"/>
        <end position="594"/>
    </location>
</feature>
<evidence type="ECO:0000256" key="3">
    <source>
        <dbReference type="SAM" id="MobiDB-lite"/>
    </source>
</evidence>
<dbReference type="InterPro" id="IPR012677">
    <property type="entry name" value="Nucleotide-bd_a/b_plait_sf"/>
</dbReference>
<accession>A0A5D3AVK6</accession>
<evidence type="ECO:0000256" key="2">
    <source>
        <dbReference type="PROSITE-ProRule" id="PRU00176"/>
    </source>
</evidence>
<reference evidence="5 6" key="1">
    <citation type="submission" date="2017-05" db="EMBL/GenBank/DDBJ databases">
        <title>The Genome Sequence of Tsuchiyaea wingfieldii DSM 27421.</title>
        <authorList>
            <person name="Cuomo C."/>
            <person name="Passer A."/>
            <person name="Billmyre B."/>
            <person name="Heitman J."/>
        </authorList>
    </citation>
    <scope>NUCLEOTIDE SEQUENCE [LARGE SCALE GENOMIC DNA]</scope>
    <source>
        <strain evidence="5 6">DSM 27421</strain>
    </source>
</reference>
<dbReference type="Pfam" id="PF00076">
    <property type="entry name" value="RRM_1"/>
    <property type="match status" value="2"/>
</dbReference>